<evidence type="ECO:0000256" key="1">
    <source>
        <dbReference type="SAM" id="MobiDB-lite"/>
    </source>
</evidence>
<organism evidence="3">
    <name type="scientific">Aureococcus anophagefferens</name>
    <name type="common">Harmful bloom alga</name>
    <dbReference type="NCBI Taxonomy" id="44056"/>
    <lineage>
        <taxon>Eukaryota</taxon>
        <taxon>Sar</taxon>
        <taxon>Stramenopiles</taxon>
        <taxon>Ochrophyta</taxon>
        <taxon>Pelagophyceae</taxon>
        <taxon>Pelagomonadales</taxon>
        <taxon>Pelagomonadaceae</taxon>
        <taxon>Aureococcus</taxon>
    </lineage>
</organism>
<evidence type="ECO:0000313" key="2">
    <source>
        <dbReference type="EMBL" id="EGB01853.1"/>
    </source>
</evidence>
<dbReference type="KEGG" id="aaf:AURANDRAFT_69431"/>
<gene>
    <name evidence="2" type="ORF">AURANDRAFT_69431</name>
</gene>
<feature type="compositionally biased region" description="Pro residues" evidence="1">
    <location>
        <begin position="8"/>
        <end position="20"/>
    </location>
</feature>
<dbReference type="AlphaFoldDB" id="F0YSQ6"/>
<feature type="region of interest" description="Disordered" evidence="1">
    <location>
        <begin position="1"/>
        <end position="34"/>
    </location>
</feature>
<name>F0YSQ6_AURAN</name>
<dbReference type="GeneID" id="20227505"/>
<dbReference type="InParanoid" id="F0YSQ6"/>
<dbReference type="Proteomes" id="UP000002729">
    <property type="component" value="Unassembled WGS sequence"/>
</dbReference>
<dbReference type="EMBL" id="GL834094">
    <property type="protein sequence ID" value="EGB01853.1"/>
    <property type="molecule type" value="Genomic_DNA"/>
</dbReference>
<accession>F0YSQ6</accession>
<keyword evidence="3" id="KW-1185">Reference proteome</keyword>
<dbReference type="RefSeq" id="XP_009043448.1">
    <property type="nucleotide sequence ID" value="XM_009045200.1"/>
</dbReference>
<feature type="non-terminal residue" evidence="2">
    <location>
        <position position="174"/>
    </location>
</feature>
<reference evidence="2 3" key="1">
    <citation type="journal article" date="2011" name="Proc. Natl. Acad. Sci. U.S.A.">
        <title>Niche of harmful alga Aureococcus anophagefferens revealed through ecogenomics.</title>
        <authorList>
            <person name="Gobler C.J."/>
            <person name="Berry D.L."/>
            <person name="Dyhrman S.T."/>
            <person name="Wilhelm S.W."/>
            <person name="Salamov A."/>
            <person name="Lobanov A.V."/>
            <person name="Zhang Y."/>
            <person name="Collier J.L."/>
            <person name="Wurch L.L."/>
            <person name="Kustka A.B."/>
            <person name="Dill B.D."/>
            <person name="Shah M."/>
            <person name="VerBerkmoes N.C."/>
            <person name="Kuo A."/>
            <person name="Terry A."/>
            <person name="Pangilinan J."/>
            <person name="Lindquist E.A."/>
            <person name="Lucas S."/>
            <person name="Paulsen I.T."/>
            <person name="Hattenrath-Lehmann T.K."/>
            <person name="Talmage S.C."/>
            <person name="Walker E.A."/>
            <person name="Koch F."/>
            <person name="Burson A.M."/>
            <person name="Marcoval M.A."/>
            <person name="Tang Y.Z."/>
            <person name="Lecleir G.R."/>
            <person name="Coyne K.J."/>
            <person name="Berg G.M."/>
            <person name="Bertrand E.M."/>
            <person name="Saito M.A."/>
            <person name="Gladyshev V.N."/>
            <person name="Grigoriev I.V."/>
        </authorList>
    </citation>
    <scope>NUCLEOTIDE SEQUENCE [LARGE SCALE GENOMIC DNA]</scope>
    <source>
        <strain evidence="3">CCMP 1984</strain>
    </source>
</reference>
<sequence>MDSSNEPAPSPANVPEPPPQQRKRPKREPRPEGVVLVGADDTSVLLKALDVVSQRFPALAAVAQAPRTGDALQRLLRAKKPDARCVAEVEALAKRGAFARPPETAAAAARAYAAGEAARRCAAPTIGGAIGDEDRVAAGAACGDLDWAAARAALAGALARDGAAADAALAVVDG</sequence>
<evidence type="ECO:0000313" key="3">
    <source>
        <dbReference type="Proteomes" id="UP000002729"/>
    </source>
</evidence>
<proteinExistence type="predicted"/>
<protein>
    <submittedName>
        <fullName evidence="2">Uncharacterized protein</fullName>
    </submittedName>
</protein>